<dbReference type="GO" id="GO:0015562">
    <property type="term" value="F:efflux transmembrane transporter activity"/>
    <property type="evidence" value="ECO:0007669"/>
    <property type="project" value="TreeGrafter"/>
</dbReference>
<dbReference type="EMBL" id="LGUG01000004">
    <property type="protein sequence ID" value="KON96644.1"/>
    <property type="molecule type" value="Genomic_DNA"/>
</dbReference>
<dbReference type="Gene3D" id="2.40.30.170">
    <property type="match status" value="1"/>
</dbReference>
<evidence type="ECO:0000256" key="1">
    <source>
        <dbReference type="ARBA" id="ARBA00004196"/>
    </source>
</evidence>
<gene>
    <name evidence="8" type="ORF">AF333_15335</name>
</gene>
<keyword evidence="9" id="KW-1185">Reference proteome</keyword>
<feature type="coiled-coil region" evidence="4">
    <location>
        <begin position="135"/>
        <end position="235"/>
    </location>
</feature>
<keyword evidence="4" id="KW-0175">Coiled coil</keyword>
<proteinExistence type="inferred from homology"/>
<dbReference type="Proteomes" id="UP000037269">
    <property type="component" value="Unassembled WGS sequence"/>
</dbReference>
<keyword evidence="3" id="KW-0813">Transport</keyword>
<dbReference type="Gene3D" id="2.40.50.100">
    <property type="match status" value="2"/>
</dbReference>
<dbReference type="SUPFAM" id="SSF111369">
    <property type="entry name" value="HlyD-like secretion proteins"/>
    <property type="match status" value="1"/>
</dbReference>
<evidence type="ECO:0000313" key="9">
    <source>
        <dbReference type="Proteomes" id="UP000037269"/>
    </source>
</evidence>
<dbReference type="GeneID" id="42306551"/>
<accession>A0A0M0H3J8</accession>
<dbReference type="Pfam" id="PF25917">
    <property type="entry name" value="BSH_RND"/>
    <property type="match status" value="1"/>
</dbReference>
<dbReference type="PATRIC" id="fig|47500.9.peg.4506"/>
<feature type="domain" description="Multidrug resistance protein MdtA-like C-terminal permuted SH3" evidence="7">
    <location>
        <begin position="384"/>
        <end position="438"/>
    </location>
</feature>
<dbReference type="InterPro" id="IPR006143">
    <property type="entry name" value="RND_pump_MFP"/>
</dbReference>
<dbReference type="STRING" id="47500.AF333_15335"/>
<reference evidence="8 9" key="1">
    <citation type="submission" date="2015-07" db="EMBL/GenBank/DDBJ databases">
        <title>Fjat-14205 dsm 2895.</title>
        <authorList>
            <person name="Liu B."/>
            <person name="Wang J."/>
            <person name="Zhu Y."/>
            <person name="Liu G."/>
            <person name="Chen Q."/>
            <person name="Chen Z."/>
            <person name="Lan J."/>
            <person name="Che J."/>
            <person name="Ge C."/>
            <person name="Shi H."/>
            <person name="Pan Z."/>
            <person name="Liu X."/>
        </authorList>
    </citation>
    <scope>NUCLEOTIDE SEQUENCE [LARGE SCALE GENOMIC DNA]</scope>
    <source>
        <strain evidence="8 9">DSM 2895</strain>
    </source>
</reference>
<keyword evidence="5" id="KW-0732">Signal</keyword>
<evidence type="ECO:0000259" key="7">
    <source>
        <dbReference type="Pfam" id="PF25967"/>
    </source>
</evidence>
<feature type="signal peptide" evidence="5">
    <location>
        <begin position="1"/>
        <end position="26"/>
    </location>
</feature>
<dbReference type="Pfam" id="PF25967">
    <property type="entry name" value="RND-MFP_C"/>
    <property type="match status" value="1"/>
</dbReference>
<comment type="subcellular location">
    <subcellularLocation>
        <location evidence="1">Cell envelope</location>
    </subcellularLocation>
</comment>
<feature type="chain" id="PRO_5005599767" evidence="5">
    <location>
        <begin position="27"/>
        <end position="452"/>
    </location>
</feature>
<dbReference type="AlphaFoldDB" id="A0A0M0H3J8"/>
<dbReference type="NCBIfam" id="TIGR01730">
    <property type="entry name" value="RND_mfp"/>
    <property type="match status" value="1"/>
</dbReference>
<name>A0A0M0H3J8_ANEMI</name>
<dbReference type="GO" id="GO:1990281">
    <property type="term" value="C:efflux pump complex"/>
    <property type="evidence" value="ECO:0007669"/>
    <property type="project" value="TreeGrafter"/>
</dbReference>
<dbReference type="InterPro" id="IPR058625">
    <property type="entry name" value="MdtA-like_BSH"/>
</dbReference>
<evidence type="ECO:0000256" key="2">
    <source>
        <dbReference type="ARBA" id="ARBA00009477"/>
    </source>
</evidence>
<evidence type="ECO:0000256" key="4">
    <source>
        <dbReference type="SAM" id="Coils"/>
    </source>
</evidence>
<organism evidence="8 9">
    <name type="scientific">Aneurinibacillus migulanus</name>
    <name type="common">Bacillus migulanus</name>
    <dbReference type="NCBI Taxonomy" id="47500"/>
    <lineage>
        <taxon>Bacteria</taxon>
        <taxon>Bacillati</taxon>
        <taxon>Bacillota</taxon>
        <taxon>Bacilli</taxon>
        <taxon>Bacillales</taxon>
        <taxon>Paenibacillaceae</taxon>
        <taxon>Aneurinibacillus group</taxon>
        <taxon>Aneurinibacillus</taxon>
    </lineage>
</organism>
<dbReference type="PANTHER" id="PTHR30469:SF20">
    <property type="entry name" value="EFFLUX RND TRANSPORTER PERIPLASMIC ADAPTOR SUBUNIT"/>
    <property type="match status" value="1"/>
</dbReference>
<comment type="caution">
    <text evidence="8">The sequence shown here is derived from an EMBL/GenBank/DDBJ whole genome shotgun (WGS) entry which is preliminary data.</text>
</comment>
<dbReference type="Gene3D" id="1.10.287.470">
    <property type="entry name" value="Helix hairpin bin"/>
    <property type="match status" value="2"/>
</dbReference>
<evidence type="ECO:0000313" key="8">
    <source>
        <dbReference type="EMBL" id="KON96644.1"/>
    </source>
</evidence>
<protein>
    <submittedName>
        <fullName evidence="8">Uncharacterized protein</fullName>
    </submittedName>
</protein>
<dbReference type="RefSeq" id="WP_053432697.1">
    <property type="nucleotide sequence ID" value="NZ_LGUG01000004.1"/>
</dbReference>
<evidence type="ECO:0000259" key="6">
    <source>
        <dbReference type="Pfam" id="PF25917"/>
    </source>
</evidence>
<evidence type="ECO:0000256" key="5">
    <source>
        <dbReference type="SAM" id="SignalP"/>
    </source>
</evidence>
<sequence length="452" mass="48824">MKRSLVIPVVVTALLIISGCSTPASSKVSEETKKTKVVNIIKVKEQEQSSIMTKAGVVEAKQENQLAFGTSGKIVTLSVKKGMKVKAGQVLGTLDTSGNQSTIALSQTQINEAQAKRAKILRGDSKVADTYDSTIQQTEDSIADTEDSIKKQEIKIQDQMKTLEQDKTDLQRKEVLFSNGAISKADIDGVRTKVDRAQLSLKSEQTELEALKQQKKRLQEQKQLTLRQREKAIQADKDNADRLASITTEVATAQNGIVKANKEIQDSRLIAPFDGIITDVSSHPGDVVSQGSSVATIVDLSGVKVSIEVESALIQQFTKGKSMTVINEGGEKTAGSVTYVSPLIDAKNGKYKVEITVPHSPEKWQGGMIASVQMPRKLATSTILPLECIGVGEKGRYVLVVENGMIKKRTVEIGQIIDDKIEVLSGVHPGDSVVTSGISFLLEGEKVTPKEG</sequence>
<dbReference type="PROSITE" id="PS51257">
    <property type="entry name" value="PROKAR_LIPOPROTEIN"/>
    <property type="match status" value="1"/>
</dbReference>
<dbReference type="PANTHER" id="PTHR30469">
    <property type="entry name" value="MULTIDRUG RESISTANCE PROTEIN MDTA"/>
    <property type="match status" value="1"/>
</dbReference>
<evidence type="ECO:0000256" key="3">
    <source>
        <dbReference type="ARBA" id="ARBA00022448"/>
    </source>
</evidence>
<dbReference type="Gene3D" id="2.40.420.20">
    <property type="match status" value="1"/>
</dbReference>
<comment type="similarity">
    <text evidence="2">Belongs to the membrane fusion protein (MFP) (TC 8.A.1) family.</text>
</comment>
<feature type="domain" description="Multidrug resistance protein MdtA-like barrel-sandwich hybrid" evidence="6">
    <location>
        <begin position="71"/>
        <end position="299"/>
    </location>
</feature>
<dbReference type="InterPro" id="IPR058627">
    <property type="entry name" value="MdtA-like_C"/>
</dbReference>